<feature type="region of interest" description="Disordered" evidence="4">
    <location>
        <begin position="103"/>
        <end position="125"/>
    </location>
</feature>
<feature type="compositionally biased region" description="Polar residues" evidence="4">
    <location>
        <begin position="252"/>
        <end position="261"/>
    </location>
</feature>
<dbReference type="EC" id="3.1.4.-" evidence="3"/>
<feature type="compositionally biased region" description="Low complexity" evidence="4">
    <location>
        <begin position="103"/>
        <end position="115"/>
    </location>
</feature>
<evidence type="ECO:0000256" key="1">
    <source>
        <dbReference type="ARBA" id="ARBA00022723"/>
    </source>
</evidence>
<accession>A0A8X6YS12</accession>
<dbReference type="GO" id="GO:0046872">
    <property type="term" value="F:metal ion binding"/>
    <property type="evidence" value="ECO:0007669"/>
    <property type="project" value="UniProtKB-KW"/>
</dbReference>
<comment type="cofactor">
    <cofactor evidence="3">
        <name>a divalent metal cation</name>
        <dbReference type="ChEBI" id="CHEBI:60240"/>
    </cofactor>
    <text evidence="3">Binds 2 divalent metal cations per subunit. Site 1 may preferentially bind zinc ions, while site 2 has a preference for magnesium and/or manganese ions.</text>
</comment>
<comment type="caution">
    <text evidence="6">The sequence shown here is derived from an EMBL/GenBank/DDBJ whole genome shotgun (WGS) entry which is preliminary data.</text>
</comment>
<feature type="compositionally biased region" description="Basic residues" evidence="4">
    <location>
        <begin position="116"/>
        <end position="125"/>
    </location>
</feature>
<evidence type="ECO:0000259" key="5">
    <source>
        <dbReference type="PROSITE" id="PS51845"/>
    </source>
</evidence>
<feature type="compositionally biased region" description="Low complexity" evidence="4">
    <location>
        <begin position="171"/>
        <end position="182"/>
    </location>
</feature>
<dbReference type="EMBL" id="BMAV01022100">
    <property type="protein sequence ID" value="GFY76704.1"/>
    <property type="molecule type" value="Genomic_DNA"/>
</dbReference>
<dbReference type="PROSITE" id="PS51845">
    <property type="entry name" value="PDEASE_I_2"/>
    <property type="match status" value="1"/>
</dbReference>
<evidence type="ECO:0000256" key="3">
    <source>
        <dbReference type="RuleBase" id="RU363067"/>
    </source>
</evidence>
<dbReference type="Gene3D" id="1.10.1300.10">
    <property type="entry name" value="3'5'-cyclic nucleotide phosphodiesterase, catalytic domain"/>
    <property type="match status" value="1"/>
</dbReference>
<organism evidence="6 7">
    <name type="scientific">Trichonephila inaurata madagascariensis</name>
    <dbReference type="NCBI Taxonomy" id="2747483"/>
    <lineage>
        <taxon>Eukaryota</taxon>
        <taxon>Metazoa</taxon>
        <taxon>Ecdysozoa</taxon>
        <taxon>Arthropoda</taxon>
        <taxon>Chelicerata</taxon>
        <taxon>Arachnida</taxon>
        <taxon>Araneae</taxon>
        <taxon>Araneomorphae</taxon>
        <taxon>Entelegynae</taxon>
        <taxon>Araneoidea</taxon>
        <taxon>Nephilidae</taxon>
        <taxon>Trichonephila</taxon>
        <taxon>Trichonephila inaurata</taxon>
    </lineage>
</organism>
<gene>
    <name evidence="6" type="primary">PDE3A</name>
    <name evidence="6" type="ORF">TNIN_70201</name>
</gene>
<evidence type="ECO:0000313" key="6">
    <source>
        <dbReference type="EMBL" id="GFY76704.1"/>
    </source>
</evidence>
<dbReference type="CDD" id="cd00077">
    <property type="entry name" value="HDc"/>
    <property type="match status" value="1"/>
</dbReference>
<protein>
    <recommendedName>
        <fullName evidence="3">Phosphodiesterase</fullName>
        <ecNumber evidence="3">3.1.4.-</ecNumber>
    </recommendedName>
</protein>
<dbReference type="AlphaFoldDB" id="A0A8X6YS12"/>
<keyword evidence="1 3" id="KW-0479">Metal-binding</keyword>
<feature type="compositionally biased region" description="Acidic residues" evidence="4">
    <location>
        <begin position="320"/>
        <end position="334"/>
    </location>
</feature>
<dbReference type="PROSITE" id="PS00126">
    <property type="entry name" value="PDEASE_I_1"/>
    <property type="match status" value="1"/>
</dbReference>
<dbReference type="InterPro" id="IPR003607">
    <property type="entry name" value="HD/PDEase_dom"/>
</dbReference>
<dbReference type="InterPro" id="IPR036971">
    <property type="entry name" value="PDEase_catalytic_dom_sf"/>
</dbReference>
<feature type="compositionally biased region" description="Low complexity" evidence="4">
    <location>
        <begin position="344"/>
        <end position="358"/>
    </location>
</feature>
<sequence>MAFREIDDKRNNILTIMKFKFTVFVFYSLQASHHHHHHHQQQQQQRDQPQHHHQRRNRRESSVDLAAVTEAHGLVSDMLADPQLPPHILSGLRTLSTLLSPTPASSSSSSCCAPPRMHHRRSPQRRKASLILPYFRSSSDNEEIPFTGERPSALPKRLRKNLAPNVLRRMSTATWTTTTSATGMPTLEPEPLRKRSTSFRNLQSPPPTASIEEQQQYQERQEKEEEEERQFSPGLESLIAALPEHQKPPTKGQRSFSTTALPSGHPQRRDSRERKTVASLHPLTPHDVQCLTDLHENATKGQQEQQQEEGQEQQEATIKEEEEDDEEEEDEEEGLPPLPSFRRSAAAMSSDYESSDSPPSGPEDAGGRRILRAHAAVQTGSWTGSGPCTLCGRAAPFTPSPLAVAPPLSKQTTVEDDPKDEGPIIQLPDCVYDLEALANDPLLGLIDIWDFPVFDMERQAGTLILSQMCYRVFLATGLFESFRIPLTPFFAYFHELEKGYRDKPYHNRMHASDVLHGVYFLISQPIPGFVQLPPHSTDSPLHRTLSGREGKEKWPASRQGTVERVVRTYIDDDDFEDDDADERDVYGVMGANFPALEIMALYAAAAMHDYDHPGRTNAFLVATFSPQAILYNDRSVLENHHSAAAWSLLLSDNRYNWLRHLEKAEFKRFRFLVIELILATDLKMHFDIVTEFNAKLADEESNFIDWTNEADRLLVMQMAIKLSDINGPCKCQQLHMQWTYRIAEEFYEQGDEERSLGLPISRFMDRNNPQLAKLQESFIGHLVAPLCRGYAEAALLPGVWVRLTDDQSPEELSEDDLDLPRRMENVRGARRGSVENARRNRRTVHCQQTRNLQDNYDYWMTVQRREEEERERVAQLGVTEPCT</sequence>
<dbReference type="Proteomes" id="UP000886998">
    <property type="component" value="Unassembled WGS sequence"/>
</dbReference>
<feature type="compositionally biased region" description="Basic and acidic residues" evidence="4">
    <location>
        <begin position="267"/>
        <end position="276"/>
    </location>
</feature>
<evidence type="ECO:0000256" key="4">
    <source>
        <dbReference type="SAM" id="MobiDB-lite"/>
    </source>
</evidence>
<feature type="region of interest" description="Disordered" evidence="4">
    <location>
        <begin position="34"/>
        <end position="63"/>
    </location>
</feature>
<keyword evidence="7" id="KW-1185">Reference proteome</keyword>
<dbReference type="InterPro" id="IPR002073">
    <property type="entry name" value="PDEase_catalytic_dom"/>
</dbReference>
<dbReference type="GO" id="GO:0004114">
    <property type="term" value="F:3',5'-cyclic-nucleotide phosphodiesterase activity"/>
    <property type="evidence" value="ECO:0007669"/>
    <property type="project" value="InterPro"/>
</dbReference>
<dbReference type="InterPro" id="IPR023174">
    <property type="entry name" value="PDEase_CS"/>
</dbReference>
<dbReference type="GO" id="GO:0007165">
    <property type="term" value="P:signal transduction"/>
    <property type="evidence" value="ECO:0007669"/>
    <property type="project" value="InterPro"/>
</dbReference>
<feature type="region of interest" description="Disordered" evidence="4">
    <location>
        <begin position="245"/>
        <end position="367"/>
    </location>
</feature>
<dbReference type="SUPFAM" id="SSF109604">
    <property type="entry name" value="HD-domain/PDEase-like"/>
    <property type="match status" value="1"/>
</dbReference>
<name>A0A8X6YS12_9ARAC</name>
<dbReference type="PANTHER" id="PTHR11347">
    <property type="entry name" value="CYCLIC NUCLEOTIDE PHOSPHODIESTERASE"/>
    <property type="match status" value="1"/>
</dbReference>
<comment type="similarity">
    <text evidence="3">Belongs to the cyclic nucleotide phosphodiesterase family.</text>
</comment>
<dbReference type="OrthoDB" id="6427338at2759"/>
<proteinExistence type="inferred from homology"/>
<evidence type="ECO:0000256" key="2">
    <source>
        <dbReference type="ARBA" id="ARBA00022801"/>
    </source>
</evidence>
<dbReference type="Pfam" id="PF00233">
    <property type="entry name" value="PDEase_I"/>
    <property type="match status" value="1"/>
</dbReference>
<reference evidence="6" key="1">
    <citation type="submission" date="2020-08" db="EMBL/GenBank/DDBJ databases">
        <title>Multicomponent nature underlies the extraordinary mechanical properties of spider dragline silk.</title>
        <authorList>
            <person name="Kono N."/>
            <person name="Nakamura H."/>
            <person name="Mori M."/>
            <person name="Yoshida Y."/>
            <person name="Ohtoshi R."/>
            <person name="Malay A.D."/>
            <person name="Moran D.A.P."/>
            <person name="Tomita M."/>
            <person name="Numata K."/>
            <person name="Arakawa K."/>
        </authorList>
    </citation>
    <scope>NUCLEOTIDE SEQUENCE</scope>
</reference>
<feature type="region of interest" description="Disordered" evidence="4">
    <location>
        <begin position="169"/>
        <end position="231"/>
    </location>
</feature>
<evidence type="ECO:0000313" key="7">
    <source>
        <dbReference type="Proteomes" id="UP000886998"/>
    </source>
</evidence>
<feature type="domain" description="PDEase" evidence="5">
    <location>
        <begin position="430"/>
        <end position="866"/>
    </location>
</feature>
<keyword evidence="2 3" id="KW-0378">Hydrolase</keyword>